<dbReference type="InterPro" id="IPR041033">
    <property type="entry name" value="SpaA_PFL_dom_1"/>
</dbReference>
<proteinExistence type="inferred from homology"/>
<dbReference type="PANTHER" id="PTHR36108:SF13">
    <property type="entry name" value="COLOSSIN-B-RELATED"/>
    <property type="match status" value="1"/>
</dbReference>
<feature type="transmembrane region" description="Helical" evidence="5">
    <location>
        <begin position="332"/>
        <end position="348"/>
    </location>
</feature>
<accession>A0A3B0C7Q4</accession>
<feature type="compositionally biased region" description="Low complexity" evidence="4">
    <location>
        <begin position="218"/>
        <end position="227"/>
    </location>
</feature>
<dbReference type="RefSeq" id="WP_120748786.1">
    <property type="nucleotide sequence ID" value="NZ_RBAH01000013.1"/>
</dbReference>
<dbReference type="OrthoDB" id="2056845at2"/>
<dbReference type="Gene3D" id="2.60.40.10">
    <property type="entry name" value="Immunoglobulins"/>
    <property type="match status" value="2"/>
</dbReference>
<feature type="region of interest" description="Disordered" evidence="4">
    <location>
        <begin position="200"/>
        <end position="314"/>
    </location>
</feature>
<dbReference type="NCBIfam" id="TIGR01167">
    <property type="entry name" value="LPXTG_anchor"/>
    <property type="match status" value="1"/>
</dbReference>
<keyword evidence="8" id="KW-1185">Reference proteome</keyword>
<keyword evidence="2" id="KW-0964">Secreted</keyword>
<organism evidence="7 8">
    <name type="scientific">Paenibacillus ginsengarvi</name>
    <dbReference type="NCBI Taxonomy" id="400777"/>
    <lineage>
        <taxon>Bacteria</taxon>
        <taxon>Bacillati</taxon>
        <taxon>Bacillota</taxon>
        <taxon>Bacilli</taxon>
        <taxon>Bacillales</taxon>
        <taxon>Paenibacillaceae</taxon>
        <taxon>Paenibacillus</taxon>
    </lineage>
</organism>
<dbReference type="Proteomes" id="UP000282311">
    <property type="component" value="Unassembled WGS sequence"/>
</dbReference>
<keyword evidence="3" id="KW-0732">Signal</keyword>
<dbReference type="SUPFAM" id="SSF49478">
    <property type="entry name" value="Cna protein B-type domain"/>
    <property type="match status" value="2"/>
</dbReference>
<dbReference type="EMBL" id="RBAH01000013">
    <property type="protein sequence ID" value="RKN82032.1"/>
    <property type="molecule type" value="Genomic_DNA"/>
</dbReference>
<sequence length="359" mass="37791">MKVTVTNSKKQTPVEPKGSLEVTKVAQDDPAKVLAGAEFALYDKAGKRVRLVQTTDSDGKATFSDLPYDDYILEELTAPNGYAIDQAKYEVTIGSSAVKVTVTNSKKQTPVEPKGSLEVTKVAKDDSAKVLAGAEFALYDKAGKRARLVQTTDADGKATFSDLPYDDYILEELTAPNGYAIDQAKYEVTIGSSAVKVTVTNSKKQTPVEPGNPGNPGGNPEEPGGNPDTPSNPGTPVNPGKPETPTGEKIVTDEETPKGGVTPKEPSTKTPEVPPVQIDEEETPKGGVTPKEPEAPTPVVPSIEIVDEETPKGGVPKVAVPALPQTGEANPLPMYIAGIALIAAGLYARRKSMKSKKGL</sequence>
<evidence type="ECO:0000256" key="2">
    <source>
        <dbReference type="ARBA" id="ARBA00022525"/>
    </source>
</evidence>
<evidence type="ECO:0000256" key="5">
    <source>
        <dbReference type="SAM" id="Phobius"/>
    </source>
</evidence>
<dbReference type="PANTHER" id="PTHR36108">
    <property type="entry name" value="COLOSSIN-B-RELATED"/>
    <property type="match status" value="1"/>
</dbReference>
<reference evidence="7 8" key="1">
    <citation type="journal article" date="2007" name="Int. J. Syst. Evol. Microbiol.">
        <title>Paenibacillus ginsengarvi sp. nov., isolated from soil from ginseng cultivation.</title>
        <authorList>
            <person name="Yoon M.H."/>
            <person name="Ten L.N."/>
            <person name="Im W.T."/>
        </authorList>
    </citation>
    <scope>NUCLEOTIDE SEQUENCE [LARGE SCALE GENOMIC DNA]</scope>
    <source>
        <strain evidence="7 8">KCTC 13059</strain>
    </source>
</reference>
<evidence type="ECO:0000259" key="6">
    <source>
        <dbReference type="Pfam" id="PF17802"/>
    </source>
</evidence>
<protein>
    <submittedName>
        <fullName evidence="7">LPXTG cell wall anchor domain-containing protein</fullName>
    </submittedName>
</protein>
<gene>
    <name evidence="7" type="ORF">D7M11_18845</name>
</gene>
<feature type="domain" description="SpaA-like prealbumin fold" evidence="6">
    <location>
        <begin position="18"/>
        <end position="105"/>
    </location>
</feature>
<keyword evidence="5" id="KW-0812">Transmembrane</keyword>
<keyword evidence="5" id="KW-0472">Membrane</keyword>
<comment type="caution">
    <text evidence="7">The sequence shown here is derived from an EMBL/GenBank/DDBJ whole genome shotgun (WGS) entry which is preliminary data.</text>
</comment>
<dbReference type="InterPro" id="IPR013783">
    <property type="entry name" value="Ig-like_fold"/>
</dbReference>
<evidence type="ECO:0000313" key="8">
    <source>
        <dbReference type="Proteomes" id="UP000282311"/>
    </source>
</evidence>
<feature type="domain" description="SpaA-like prealbumin fold" evidence="6">
    <location>
        <begin position="115"/>
        <end position="202"/>
    </location>
</feature>
<evidence type="ECO:0000256" key="1">
    <source>
        <dbReference type="ARBA" id="ARBA00007257"/>
    </source>
</evidence>
<evidence type="ECO:0000256" key="3">
    <source>
        <dbReference type="ARBA" id="ARBA00022729"/>
    </source>
</evidence>
<comment type="similarity">
    <text evidence="1">Belongs to the serine-aspartate repeat-containing protein (SDr) family.</text>
</comment>
<evidence type="ECO:0000256" key="4">
    <source>
        <dbReference type="SAM" id="MobiDB-lite"/>
    </source>
</evidence>
<evidence type="ECO:0000313" key="7">
    <source>
        <dbReference type="EMBL" id="RKN82032.1"/>
    </source>
</evidence>
<keyword evidence="5" id="KW-1133">Transmembrane helix</keyword>
<name>A0A3B0C7Q4_9BACL</name>
<dbReference type="AlphaFoldDB" id="A0A3B0C7Q4"/>
<dbReference type="Pfam" id="PF17802">
    <property type="entry name" value="SpaA"/>
    <property type="match status" value="2"/>
</dbReference>